<organism evidence="1">
    <name type="scientific">Tetraodon nigroviridis</name>
    <name type="common">Spotted green pufferfish</name>
    <name type="synonym">Chelonodon nigroviridis</name>
    <dbReference type="NCBI Taxonomy" id="99883"/>
    <lineage>
        <taxon>Eukaryota</taxon>
        <taxon>Metazoa</taxon>
        <taxon>Chordata</taxon>
        <taxon>Craniata</taxon>
        <taxon>Vertebrata</taxon>
        <taxon>Euteleostomi</taxon>
        <taxon>Actinopterygii</taxon>
        <taxon>Neopterygii</taxon>
        <taxon>Teleostei</taxon>
        <taxon>Neoteleostei</taxon>
        <taxon>Acanthomorphata</taxon>
        <taxon>Eupercaria</taxon>
        <taxon>Tetraodontiformes</taxon>
        <taxon>Tetradontoidea</taxon>
        <taxon>Tetraodontidae</taxon>
        <taxon>Tetraodon</taxon>
    </lineage>
</organism>
<evidence type="ECO:0000313" key="1">
    <source>
        <dbReference type="EMBL" id="CAG07975.1"/>
    </source>
</evidence>
<sequence>PDHQTPERGKKLVFLTARVHPGESPASFICQGKVLMLRLWPASLIRCRCSSSLHVPVQRG</sequence>
<reference evidence="1" key="2">
    <citation type="submission" date="2004-02" db="EMBL/GenBank/DDBJ databases">
        <authorList>
            <consortium name="Genoscope"/>
            <consortium name="Whitehead Institute Centre for Genome Research"/>
        </authorList>
    </citation>
    <scope>NUCLEOTIDE SEQUENCE</scope>
</reference>
<proteinExistence type="predicted"/>
<dbReference type="KEGG" id="tng:GSTEN00028812G001"/>
<accession>Q4RUF7</accession>
<dbReference type="EMBL" id="CAAE01014995">
    <property type="protein sequence ID" value="CAG07975.1"/>
    <property type="molecule type" value="Genomic_DNA"/>
</dbReference>
<protein>
    <submittedName>
        <fullName evidence="1">(spotted green pufferfish) hypothetical protein</fullName>
    </submittedName>
</protein>
<feature type="non-terminal residue" evidence="1">
    <location>
        <position position="1"/>
    </location>
</feature>
<dbReference type="AlphaFoldDB" id="Q4RUF7"/>
<gene>
    <name evidence="1" type="ORF">GSTENG00028812001</name>
</gene>
<name>Q4RUF7_TETNG</name>
<reference evidence="1" key="1">
    <citation type="journal article" date="2004" name="Nature">
        <title>Genome duplication in the teleost fish Tetraodon nigroviridis reveals the early vertebrate proto-karyotype.</title>
        <authorList>
            <person name="Jaillon O."/>
            <person name="Aury J.-M."/>
            <person name="Brunet F."/>
            <person name="Petit J.-L."/>
            <person name="Stange-Thomann N."/>
            <person name="Mauceli E."/>
            <person name="Bouneau L."/>
            <person name="Fischer C."/>
            <person name="Ozouf-Costaz C."/>
            <person name="Bernot A."/>
            <person name="Nicaud S."/>
            <person name="Jaffe D."/>
            <person name="Fisher S."/>
            <person name="Lutfalla G."/>
            <person name="Dossat C."/>
            <person name="Segurens B."/>
            <person name="Dasilva C."/>
            <person name="Salanoubat M."/>
            <person name="Levy M."/>
            <person name="Boudet N."/>
            <person name="Castellano S."/>
            <person name="Anthouard V."/>
            <person name="Jubin C."/>
            <person name="Castelli V."/>
            <person name="Katinka M."/>
            <person name="Vacherie B."/>
            <person name="Biemont C."/>
            <person name="Skalli Z."/>
            <person name="Cattolico L."/>
            <person name="Poulain J."/>
            <person name="De Berardinis V."/>
            <person name="Cruaud C."/>
            <person name="Duprat S."/>
            <person name="Brottier P."/>
            <person name="Coutanceau J.-P."/>
            <person name="Gouzy J."/>
            <person name="Parra G."/>
            <person name="Lardier G."/>
            <person name="Chapple C."/>
            <person name="McKernan K.J."/>
            <person name="McEwan P."/>
            <person name="Bosak S."/>
            <person name="Kellis M."/>
            <person name="Volff J.-N."/>
            <person name="Guigo R."/>
            <person name="Zody M.C."/>
            <person name="Mesirov J."/>
            <person name="Lindblad-Toh K."/>
            <person name="Birren B."/>
            <person name="Nusbaum C."/>
            <person name="Kahn D."/>
            <person name="Robinson-Rechavi M."/>
            <person name="Laudet V."/>
            <person name="Schachter V."/>
            <person name="Quetier F."/>
            <person name="Saurin W."/>
            <person name="Scarpelli C."/>
            <person name="Wincker P."/>
            <person name="Lander E.S."/>
            <person name="Weissenbach J."/>
            <person name="Roest Crollius H."/>
        </authorList>
    </citation>
    <scope>NUCLEOTIDE SEQUENCE [LARGE SCALE GENOMIC DNA]</scope>
</reference>
<comment type="caution">
    <text evidence="1">The sequence shown here is derived from an EMBL/GenBank/DDBJ whole genome shotgun (WGS) entry which is preliminary data.</text>
</comment>
<dbReference type="MEROPS" id="M14.027"/>
<dbReference type="OrthoDB" id="10253041at2759"/>